<dbReference type="PROSITE" id="PS50181">
    <property type="entry name" value="FBOX"/>
    <property type="match status" value="1"/>
</dbReference>
<dbReference type="AlphaFoldDB" id="R9P0D2"/>
<dbReference type="EMBL" id="DF238784">
    <property type="protein sequence ID" value="GAC94549.1"/>
    <property type="molecule type" value="Genomic_DNA"/>
</dbReference>
<accession>R9P0D2</accession>
<dbReference type="PANTHER" id="PTHR20933:SF4">
    <property type="entry name" value="F-BOX INVOLVED IN POLYQ PATHOGENESIS, ISOFORM A"/>
    <property type="match status" value="1"/>
</dbReference>
<dbReference type="OrthoDB" id="10455419at2759"/>
<sequence length="472" mass="54206">MSGRSSIAIKRTLAKDDSNTPNTLQIKAASEGPGNARGDRIPNEILIEVVSNLDMADLLSISQTHRSWRQILTSAPRLWTKLIVKSKVKRPSHHQLIKLFKHILMAAERSHHSLEHVVFRVHSPGHWDRQVCHVLQLSAATLKHIELYAPNQPDVYEMLYRFCPLLRKLIFLYRAEVSAPVSLITAQMLPVKGLPPVTLRELELFHLEEFHAIDIDDSQMDKHLDKVRVLKKFNPFRWHVEAGALHFDDERLVRSITEHLEHWQLPCLELQDPPPDYPPLLLRLSKLRSLLDLELHSEELAGYTVLRISCPNLLEMRVSMYDGLVKLAANLAQTLKTTTQLQRLTFEDSHLYPTDDVVLEAMQVLPDLRYLKFDMDLHDQWAERLLLPCAVPGSRVDDELMLPLPRLDTLLIRGCSYTAIRDLTRSLVVRELLRTGFSLTEAYMMAFNQMESLAMRSLDGAHRDVSGRRIKG</sequence>
<dbReference type="InterPro" id="IPR036047">
    <property type="entry name" value="F-box-like_dom_sf"/>
</dbReference>
<dbReference type="Pfam" id="PF12937">
    <property type="entry name" value="F-box-like"/>
    <property type="match status" value="1"/>
</dbReference>
<dbReference type="Proteomes" id="UP000014071">
    <property type="component" value="Unassembled WGS sequence"/>
</dbReference>
<dbReference type="SMART" id="SM00256">
    <property type="entry name" value="FBOX"/>
    <property type="match status" value="1"/>
</dbReference>
<evidence type="ECO:0000259" key="1">
    <source>
        <dbReference type="PROSITE" id="PS50181"/>
    </source>
</evidence>
<name>R9P0D2_PSEHS</name>
<organism evidence="2 3">
    <name type="scientific">Pseudozyma hubeiensis (strain SY62)</name>
    <name type="common">Yeast</name>
    <dbReference type="NCBI Taxonomy" id="1305764"/>
    <lineage>
        <taxon>Eukaryota</taxon>
        <taxon>Fungi</taxon>
        <taxon>Dikarya</taxon>
        <taxon>Basidiomycota</taxon>
        <taxon>Ustilaginomycotina</taxon>
        <taxon>Ustilaginomycetes</taxon>
        <taxon>Ustilaginales</taxon>
        <taxon>Ustilaginaceae</taxon>
        <taxon>Pseudozyma</taxon>
    </lineage>
</organism>
<gene>
    <name evidence="2" type="ORF">PHSY_002121</name>
</gene>
<feature type="domain" description="F-box" evidence="1">
    <location>
        <begin position="35"/>
        <end position="82"/>
    </location>
</feature>
<dbReference type="HOGENOM" id="CLU_578881_0_0_1"/>
<dbReference type="SUPFAM" id="SSF81383">
    <property type="entry name" value="F-box domain"/>
    <property type="match status" value="1"/>
</dbReference>
<evidence type="ECO:0000313" key="2">
    <source>
        <dbReference type="EMBL" id="GAC94549.1"/>
    </source>
</evidence>
<proteinExistence type="predicted"/>
<reference evidence="3" key="1">
    <citation type="journal article" date="2013" name="Genome Announc.">
        <title>Draft genome sequence of the basidiomycetous yeast-like fungus Pseudozyma hubeiensis SY62, which produces an abundant amount of the biosurfactant mannosylerythritol lipids.</title>
        <authorList>
            <person name="Konishi M."/>
            <person name="Hatada Y."/>
            <person name="Horiuchi J."/>
        </authorList>
    </citation>
    <scope>NUCLEOTIDE SEQUENCE [LARGE SCALE GENOMIC DNA]</scope>
    <source>
        <strain evidence="3">SY62</strain>
    </source>
</reference>
<dbReference type="STRING" id="1305764.R9P0D2"/>
<dbReference type="PANTHER" id="PTHR20933">
    <property type="entry name" value="F-BOX ONLY PROTEIN 33"/>
    <property type="match status" value="1"/>
</dbReference>
<keyword evidence="3" id="KW-1185">Reference proteome</keyword>
<dbReference type="GeneID" id="24107415"/>
<dbReference type="InterPro" id="IPR001810">
    <property type="entry name" value="F-box_dom"/>
</dbReference>
<dbReference type="GO" id="GO:0031398">
    <property type="term" value="P:positive regulation of protein ubiquitination"/>
    <property type="evidence" value="ECO:0007669"/>
    <property type="project" value="TreeGrafter"/>
</dbReference>
<protein>
    <recommendedName>
        <fullName evidence="1">F-box domain-containing protein</fullName>
    </recommendedName>
</protein>
<dbReference type="RefSeq" id="XP_012188136.1">
    <property type="nucleotide sequence ID" value="XM_012332746.1"/>
</dbReference>
<dbReference type="Gene3D" id="1.20.1280.50">
    <property type="match status" value="1"/>
</dbReference>
<dbReference type="eggNOG" id="ENOG502TM44">
    <property type="taxonomic scope" value="Eukaryota"/>
</dbReference>
<evidence type="ECO:0000313" key="3">
    <source>
        <dbReference type="Proteomes" id="UP000014071"/>
    </source>
</evidence>
<dbReference type="CDD" id="cd09917">
    <property type="entry name" value="F-box_SF"/>
    <property type="match status" value="1"/>
</dbReference>